<dbReference type="Pfam" id="PF14013">
    <property type="entry name" value="MT0933_antitox"/>
    <property type="match status" value="1"/>
</dbReference>
<comment type="caution">
    <text evidence="2">The sequence shown here is derived from an EMBL/GenBank/DDBJ whole genome shotgun (WGS) entry which is preliminary data.</text>
</comment>
<organism evidence="2 3">
    <name type="scientific">Dermacoccus abyssi</name>
    <dbReference type="NCBI Taxonomy" id="322596"/>
    <lineage>
        <taxon>Bacteria</taxon>
        <taxon>Bacillati</taxon>
        <taxon>Actinomycetota</taxon>
        <taxon>Actinomycetes</taxon>
        <taxon>Micrococcales</taxon>
        <taxon>Dermacoccaceae</taxon>
        <taxon>Dermacoccus</taxon>
    </lineage>
</organism>
<dbReference type="EMBL" id="QWLM01000002">
    <property type="protein sequence ID" value="RHW47460.1"/>
    <property type="molecule type" value="Genomic_DNA"/>
</dbReference>
<dbReference type="AlphaFoldDB" id="A0A417Z9X5"/>
<reference evidence="2 3" key="1">
    <citation type="submission" date="2018-08" db="EMBL/GenBank/DDBJ databases">
        <title>Whole genome sequence analysis of Dermacoccus abyssi bacteria isolated from Deep Mariana trench Micromonospora spp reveals genes involved in the environmental adaptation and production of secondary metabolites.</title>
        <authorList>
            <person name="Abdel-Mageed W.M."/>
            <person name="Lehri B."/>
            <person name="Nouioui I."/>
            <person name="Goodfellow I."/>
            <person name="Jaspars M."/>
            <person name="Karlyshev A."/>
        </authorList>
    </citation>
    <scope>NUCLEOTIDE SEQUENCE [LARGE SCALE GENOMIC DNA]</scope>
    <source>
        <strain evidence="2 3">MT1.1</strain>
    </source>
</reference>
<name>A0A417Z9X5_9MICO</name>
<evidence type="ECO:0000256" key="1">
    <source>
        <dbReference type="SAM" id="MobiDB-lite"/>
    </source>
</evidence>
<feature type="region of interest" description="Disordered" evidence="1">
    <location>
        <begin position="21"/>
        <end position="45"/>
    </location>
</feature>
<sequence>MKINLLTQAIAQGRKYVRQNPEKVRQATQRAGSFVDSKTGRKHTAKIDKATGAADRFIDKQR</sequence>
<dbReference type="RefSeq" id="WP_118912359.1">
    <property type="nucleotide sequence ID" value="NZ_CBCRVH010000002.1"/>
</dbReference>
<accession>A0A417Z9X5</accession>
<protein>
    <submittedName>
        <fullName evidence="2">Antitoxin</fullName>
    </submittedName>
</protein>
<evidence type="ECO:0000313" key="3">
    <source>
        <dbReference type="Proteomes" id="UP000285376"/>
    </source>
</evidence>
<evidence type="ECO:0000313" key="2">
    <source>
        <dbReference type="EMBL" id="RHW47460.1"/>
    </source>
</evidence>
<dbReference type="InterPro" id="IPR028037">
    <property type="entry name" value="Antitoxin_Rv0909/MT0933"/>
</dbReference>
<proteinExistence type="predicted"/>
<gene>
    <name evidence="2" type="ORF">D1832_01740</name>
</gene>
<dbReference type="Proteomes" id="UP000285376">
    <property type="component" value="Unassembled WGS sequence"/>
</dbReference>